<reference evidence="1" key="1">
    <citation type="journal article" date="2021" name="Proc. Natl. Acad. Sci. U.S.A.">
        <title>A Catalog of Tens of Thousands of Viruses from Human Metagenomes Reveals Hidden Associations with Chronic Diseases.</title>
        <authorList>
            <person name="Tisza M.J."/>
            <person name="Buck C.B."/>
        </authorList>
    </citation>
    <scope>NUCLEOTIDE SEQUENCE</scope>
    <source>
        <strain evidence="1">Ctrpg19</strain>
    </source>
</reference>
<evidence type="ECO:0000313" key="1">
    <source>
        <dbReference type="EMBL" id="DAD82675.1"/>
    </source>
</evidence>
<organism evidence="1">
    <name type="scientific">Siphoviridae sp. ctrpg19</name>
    <dbReference type="NCBI Taxonomy" id="2826481"/>
    <lineage>
        <taxon>Viruses</taxon>
        <taxon>Duplodnaviria</taxon>
        <taxon>Heunggongvirae</taxon>
        <taxon>Uroviricota</taxon>
        <taxon>Caudoviricetes</taxon>
    </lineage>
</organism>
<proteinExistence type="predicted"/>
<dbReference type="EMBL" id="BK014923">
    <property type="protein sequence ID" value="DAD82675.1"/>
    <property type="molecule type" value="Genomic_DNA"/>
</dbReference>
<sequence>MSKYLDYDGLKHYNDKILEKIGNTSVLIETTDGKLSTEDYARIESAEYVIIKYNGLLYRKCARLNAEDPIQFECIYNDNKQEVAAFLAYAPRDEVAADGTVSVFVSDTSMLKVGMKVDFRSPLGGKIVLNKEIATIDETNKKVTFVGNVLSDMAGSNVYLTTYTSEKTFKLSGVTMLPEDESEGLVTADQWRSLDDYK</sequence>
<accession>A0A8S5ML72</accession>
<name>A0A8S5ML72_9CAUD</name>
<protein>
    <submittedName>
        <fullName evidence="1">Uncharacterized protein</fullName>
    </submittedName>
</protein>